<name>A0A3P7DEP6_WUCBA</name>
<protein>
    <submittedName>
        <fullName evidence="1">Uncharacterized protein</fullName>
    </submittedName>
</protein>
<accession>A0A3P7DEP6</accession>
<dbReference type="Proteomes" id="UP000270924">
    <property type="component" value="Unassembled WGS sequence"/>
</dbReference>
<dbReference type="AlphaFoldDB" id="A0A3P7DEP6"/>
<gene>
    <name evidence="1" type="ORF">WBA_LOCUS1656</name>
</gene>
<dbReference type="InParanoid" id="A0A3P7DEP6"/>
<proteinExistence type="predicted"/>
<sequence length="157" mass="17931">MEGLLKSISHTETKLYSYFRETINNIQRLSTGIVAEYGEEISYNESNKVGNTLNGAVLHKDDREGSERKYCEGVKDGSRRAAPSIQSTMQMKELLFPLLLLVGDSCRVSQCHVTIRNECRFSNDKPFKTYFRLKVLLSSLKNETKQSALQMLKDNRT</sequence>
<organism evidence="1 2">
    <name type="scientific">Wuchereria bancrofti</name>
    <dbReference type="NCBI Taxonomy" id="6293"/>
    <lineage>
        <taxon>Eukaryota</taxon>
        <taxon>Metazoa</taxon>
        <taxon>Ecdysozoa</taxon>
        <taxon>Nematoda</taxon>
        <taxon>Chromadorea</taxon>
        <taxon>Rhabditida</taxon>
        <taxon>Spirurina</taxon>
        <taxon>Spiruromorpha</taxon>
        <taxon>Filarioidea</taxon>
        <taxon>Onchocercidae</taxon>
        <taxon>Wuchereria</taxon>
    </lineage>
</organism>
<keyword evidence="2" id="KW-1185">Reference proteome</keyword>
<reference evidence="1 2" key="1">
    <citation type="submission" date="2018-11" db="EMBL/GenBank/DDBJ databases">
        <authorList>
            <consortium name="Pathogen Informatics"/>
        </authorList>
    </citation>
    <scope>NUCLEOTIDE SEQUENCE [LARGE SCALE GENOMIC DNA]</scope>
</reference>
<evidence type="ECO:0000313" key="1">
    <source>
        <dbReference type="EMBL" id="VDM08270.1"/>
    </source>
</evidence>
<evidence type="ECO:0000313" key="2">
    <source>
        <dbReference type="Proteomes" id="UP000270924"/>
    </source>
</evidence>
<dbReference type="EMBL" id="UYWW01000365">
    <property type="protein sequence ID" value="VDM08270.1"/>
    <property type="molecule type" value="Genomic_DNA"/>
</dbReference>